<sequence>AWLKVLSEFSNHYQRHWQAVRALAALDVLIALAIGAKAQGYCRPKIHEIDENTNNGLLRIIGGRHPVISQMKMGDEQYVANNTNLQVTSKCTNHNLPGYVTLLLRTP</sequence>
<keyword evidence="1" id="KW-0234">DNA repair</keyword>
<dbReference type="GO" id="GO:0140664">
    <property type="term" value="F:ATP-dependent DNA damage sensor activity"/>
    <property type="evidence" value="ECO:0007669"/>
    <property type="project" value="InterPro"/>
</dbReference>
<evidence type="ECO:0000313" key="3">
    <source>
        <dbReference type="Proteomes" id="UP001381693"/>
    </source>
</evidence>
<evidence type="ECO:0000313" key="2">
    <source>
        <dbReference type="EMBL" id="KAK7078253.1"/>
    </source>
</evidence>
<reference evidence="2 3" key="1">
    <citation type="submission" date="2023-11" db="EMBL/GenBank/DDBJ databases">
        <title>Halocaridina rubra genome assembly.</title>
        <authorList>
            <person name="Smith C."/>
        </authorList>
    </citation>
    <scope>NUCLEOTIDE SEQUENCE [LARGE SCALE GENOMIC DNA]</scope>
    <source>
        <strain evidence="2">EP-1</strain>
        <tissue evidence="2">Whole</tissue>
    </source>
</reference>
<dbReference type="GO" id="GO:0030983">
    <property type="term" value="F:mismatched DNA binding"/>
    <property type="evidence" value="ECO:0007669"/>
    <property type="project" value="InterPro"/>
</dbReference>
<keyword evidence="3" id="KW-1185">Reference proteome</keyword>
<dbReference type="GO" id="GO:0005634">
    <property type="term" value="C:nucleus"/>
    <property type="evidence" value="ECO:0007669"/>
    <property type="project" value="TreeGrafter"/>
</dbReference>
<comment type="caution">
    <text evidence="2">The sequence shown here is derived from an EMBL/GenBank/DDBJ whole genome shotgun (WGS) entry which is preliminary data.</text>
</comment>
<gene>
    <name evidence="2" type="ORF">SK128_008615</name>
</gene>
<dbReference type="GO" id="GO:0006312">
    <property type="term" value="P:mitotic recombination"/>
    <property type="evidence" value="ECO:0007669"/>
    <property type="project" value="TreeGrafter"/>
</dbReference>
<dbReference type="GO" id="GO:0005524">
    <property type="term" value="F:ATP binding"/>
    <property type="evidence" value="ECO:0007669"/>
    <property type="project" value="InterPro"/>
</dbReference>
<feature type="non-terminal residue" evidence="2">
    <location>
        <position position="1"/>
    </location>
</feature>
<dbReference type="Proteomes" id="UP001381693">
    <property type="component" value="Unassembled WGS sequence"/>
</dbReference>
<organism evidence="2 3">
    <name type="scientific">Halocaridina rubra</name>
    <name type="common">Hawaiian red shrimp</name>
    <dbReference type="NCBI Taxonomy" id="373956"/>
    <lineage>
        <taxon>Eukaryota</taxon>
        <taxon>Metazoa</taxon>
        <taxon>Ecdysozoa</taxon>
        <taxon>Arthropoda</taxon>
        <taxon>Crustacea</taxon>
        <taxon>Multicrustacea</taxon>
        <taxon>Malacostraca</taxon>
        <taxon>Eumalacostraca</taxon>
        <taxon>Eucarida</taxon>
        <taxon>Decapoda</taxon>
        <taxon>Pleocyemata</taxon>
        <taxon>Caridea</taxon>
        <taxon>Atyoidea</taxon>
        <taxon>Atyidae</taxon>
        <taxon>Halocaridina</taxon>
    </lineage>
</organism>
<dbReference type="PANTHER" id="PTHR11361:SF122">
    <property type="entry name" value="DNA MISMATCH REPAIR PROTEIN MSH3"/>
    <property type="match status" value="1"/>
</dbReference>
<dbReference type="InterPro" id="IPR045076">
    <property type="entry name" value="MutS"/>
</dbReference>
<dbReference type="EMBL" id="JAXCGZ010007924">
    <property type="protein sequence ID" value="KAK7078253.1"/>
    <property type="molecule type" value="Genomic_DNA"/>
</dbReference>
<protein>
    <submittedName>
        <fullName evidence="2">Uncharacterized protein</fullName>
    </submittedName>
</protein>
<proteinExistence type="predicted"/>
<name>A0AAN8XD67_HALRR</name>
<evidence type="ECO:0000256" key="1">
    <source>
        <dbReference type="ARBA" id="ARBA00023204"/>
    </source>
</evidence>
<dbReference type="AlphaFoldDB" id="A0AAN8XD67"/>
<dbReference type="PANTHER" id="PTHR11361">
    <property type="entry name" value="DNA MISMATCH REPAIR PROTEIN MUTS FAMILY MEMBER"/>
    <property type="match status" value="1"/>
</dbReference>
<keyword evidence="1" id="KW-0227">DNA damage</keyword>
<dbReference type="GO" id="GO:0006298">
    <property type="term" value="P:mismatch repair"/>
    <property type="evidence" value="ECO:0007669"/>
    <property type="project" value="InterPro"/>
</dbReference>
<accession>A0AAN8XD67</accession>